<dbReference type="Pfam" id="PF25917">
    <property type="entry name" value="BSH_RND"/>
    <property type="match status" value="1"/>
</dbReference>
<dbReference type="GO" id="GO:0005886">
    <property type="term" value="C:plasma membrane"/>
    <property type="evidence" value="ECO:0007669"/>
    <property type="project" value="TreeGrafter"/>
</dbReference>
<dbReference type="NCBIfam" id="TIGR01730">
    <property type="entry name" value="RND_mfp"/>
    <property type="match status" value="1"/>
</dbReference>
<dbReference type="PANTHER" id="PTHR30158:SF10">
    <property type="entry name" value="CATION EFFLUX PUMP"/>
    <property type="match status" value="1"/>
</dbReference>
<dbReference type="InterPro" id="IPR058627">
    <property type="entry name" value="MdtA-like_C"/>
</dbReference>
<dbReference type="Gene3D" id="2.40.420.20">
    <property type="match status" value="1"/>
</dbReference>
<evidence type="ECO:0000259" key="6">
    <source>
        <dbReference type="Pfam" id="PF25917"/>
    </source>
</evidence>
<dbReference type="Proteomes" id="UP000002191">
    <property type="component" value="Chromosome"/>
</dbReference>
<dbReference type="InterPro" id="IPR058626">
    <property type="entry name" value="MdtA-like_b-barrel"/>
</dbReference>
<dbReference type="Pfam" id="PF25876">
    <property type="entry name" value="HH_MFP_RND"/>
    <property type="match status" value="1"/>
</dbReference>
<dbReference type="EMBL" id="CP002431">
    <property type="protein sequence ID" value="ADU62005.1"/>
    <property type="molecule type" value="Genomic_DNA"/>
</dbReference>
<evidence type="ECO:0000259" key="8">
    <source>
        <dbReference type="Pfam" id="PF25967"/>
    </source>
</evidence>
<feature type="coiled-coil region" evidence="3">
    <location>
        <begin position="104"/>
        <end position="131"/>
    </location>
</feature>
<dbReference type="eggNOG" id="COG0845">
    <property type="taxonomic scope" value="Bacteria"/>
</dbReference>
<evidence type="ECO:0000259" key="5">
    <source>
        <dbReference type="Pfam" id="PF25876"/>
    </source>
</evidence>
<evidence type="ECO:0000256" key="1">
    <source>
        <dbReference type="ARBA" id="ARBA00004196"/>
    </source>
</evidence>
<dbReference type="Pfam" id="PF25967">
    <property type="entry name" value="RND-MFP_C"/>
    <property type="match status" value="1"/>
</dbReference>
<keyword evidence="3" id="KW-0175">Coiled coil</keyword>
<evidence type="ECO:0000313" key="9">
    <source>
        <dbReference type="EMBL" id="ADU62005.1"/>
    </source>
</evidence>
<dbReference type="GO" id="GO:0046677">
    <property type="term" value="P:response to antibiotic"/>
    <property type="evidence" value="ECO:0007669"/>
    <property type="project" value="TreeGrafter"/>
</dbReference>
<dbReference type="Gene3D" id="1.10.287.470">
    <property type="entry name" value="Helix hairpin bin"/>
    <property type="match status" value="1"/>
</dbReference>
<dbReference type="InterPro" id="IPR006143">
    <property type="entry name" value="RND_pump_MFP"/>
</dbReference>
<accession>E6VSM0</accession>
<evidence type="ECO:0000256" key="2">
    <source>
        <dbReference type="ARBA" id="ARBA00009477"/>
    </source>
</evidence>
<evidence type="ECO:0000313" key="10">
    <source>
        <dbReference type="Proteomes" id="UP000002191"/>
    </source>
</evidence>
<keyword evidence="10" id="KW-1185">Reference proteome</keyword>
<feature type="compositionally biased region" description="Low complexity" evidence="4">
    <location>
        <begin position="334"/>
        <end position="351"/>
    </location>
</feature>
<dbReference type="Gene3D" id="2.40.50.100">
    <property type="match status" value="1"/>
</dbReference>
<feature type="domain" description="Multidrug resistance protein MdtA-like alpha-helical hairpin" evidence="5">
    <location>
        <begin position="67"/>
        <end position="135"/>
    </location>
</feature>
<dbReference type="InterPro" id="IPR058625">
    <property type="entry name" value="MdtA-like_BSH"/>
</dbReference>
<sequence length="368" mass="40126">MKVIRAETRDMPDWGEFVGQINAAETVDIRARVAGFLMQKNFKEGASVAKGDLLFVIDPKPFQEDLKQEQSGLDYNLALIKKAQKDYERFKKLYDEGVVSRDEYESYQTQLSTLKAQVNDNKARVENARIQLGYTRIYSPIDGVIGRVQVDVGNLVGQGENTLLATISTVDPVYVNFSISESDYVRAVRDQYAKDSRGNKVRMILADGSEYNHDGAYDMVDRAVDPGTGTLGVRVTFPNPAHILRPGQYAKVRVLLDTIKDAVVVPVRGVIDTQGMKSLFVVDESGEVRSQPVTLGFAVNDLVAVKEGLKAGDMVIVDGIRRVRAGMKIKPIVTQADDQPDAADTATPGAGDPQGGAGQNATSPEQAG</sequence>
<name>E6VSM0_PSEA9</name>
<dbReference type="STRING" id="643562.Daes_0989"/>
<dbReference type="Gene3D" id="2.40.30.170">
    <property type="match status" value="1"/>
</dbReference>
<dbReference type="RefSeq" id="WP_013513936.1">
    <property type="nucleotide sequence ID" value="NC_014844.1"/>
</dbReference>
<proteinExistence type="inferred from homology"/>
<comment type="similarity">
    <text evidence="2">Belongs to the membrane fusion protein (MFP) (TC 8.A.1) family.</text>
</comment>
<dbReference type="OrthoDB" id="9772050at2"/>
<evidence type="ECO:0000259" key="7">
    <source>
        <dbReference type="Pfam" id="PF25944"/>
    </source>
</evidence>
<reference evidence="10" key="1">
    <citation type="submission" date="2010-12" db="EMBL/GenBank/DDBJ databases">
        <title>Complete sequence of Desulfovibrio aespoeensis Aspo-2.</title>
        <authorList>
            <consortium name="US DOE Joint Genome Institute"/>
            <person name="Lucas S."/>
            <person name="Copeland A."/>
            <person name="Lapidus A."/>
            <person name="Cheng J.-F."/>
            <person name="Goodwin L."/>
            <person name="Pitluck S."/>
            <person name="Chertkov O."/>
            <person name="Misra M."/>
            <person name="Detter J.C."/>
            <person name="Han C."/>
            <person name="Tapia R."/>
            <person name="Land M."/>
            <person name="Hauser L."/>
            <person name="Kyrpides N."/>
            <person name="Ivanova N."/>
            <person name="Ovchinnikova G."/>
            <person name="Pedersen K."/>
            <person name="Jagevall S."/>
            <person name="Hazen T."/>
            <person name="Woyke T."/>
        </authorList>
    </citation>
    <scope>NUCLEOTIDE SEQUENCE [LARGE SCALE GENOMIC DNA]</scope>
    <source>
        <strain evidence="10">ATCC 700646 / DSM 10631 / Aspo-2</strain>
    </source>
</reference>
<reference evidence="9 10" key="2">
    <citation type="journal article" date="2014" name="Genome Announc.">
        <title>Complete Genome Sequence of the Subsurface, Mesophilic Sulfate-Reducing Bacterium Desulfovibrio aespoeensis Aspo-2.</title>
        <authorList>
            <person name="Pedersen K."/>
            <person name="Bengtsson A."/>
            <person name="Edlund J."/>
            <person name="Rabe L."/>
            <person name="Hazen T."/>
            <person name="Chakraborty R."/>
            <person name="Goodwin L."/>
            <person name="Shapiro N."/>
        </authorList>
    </citation>
    <scope>NUCLEOTIDE SEQUENCE [LARGE SCALE GENOMIC DNA]</scope>
    <source>
        <strain evidence="10">ATCC 700646 / DSM 10631 / Aspo-2</strain>
    </source>
</reference>
<feature type="domain" description="Multidrug resistance protein MdtA-like C-terminal permuted SH3" evidence="8">
    <location>
        <begin position="261"/>
        <end position="322"/>
    </location>
</feature>
<dbReference type="HOGENOM" id="CLU_018816_2_1_7"/>
<protein>
    <submittedName>
        <fullName evidence="9">Efflux transporter, RND family, MFP subunit</fullName>
    </submittedName>
</protein>
<dbReference type="KEGG" id="das:Daes_0989"/>
<organism evidence="9 10">
    <name type="scientific">Pseudodesulfovibrio aespoeensis (strain ATCC 700646 / DSM 10631 / Aspo-2)</name>
    <name type="common">Desulfovibrio aespoeensis</name>
    <dbReference type="NCBI Taxonomy" id="643562"/>
    <lineage>
        <taxon>Bacteria</taxon>
        <taxon>Pseudomonadati</taxon>
        <taxon>Thermodesulfobacteriota</taxon>
        <taxon>Desulfovibrionia</taxon>
        <taxon>Desulfovibrionales</taxon>
        <taxon>Desulfovibrionaceae</taxon>
    </lineage>
</organism>
<feature type="domain" description="Multidrug resistance protein MdtA-like beta-barrel" evidence="7">
    <location>
        <begin position="172"/>
        <end position="257"/>
    </location>
</feature>
<dbReference type="SUPFAM" id="SSF111369">
    <property type="entry name" value="HlyD-like secretion proteins"/>
    <property type="match status" value="1"/>
</dbReference>
<dbReference type="AlphaFoldDB" id="E6VSM0"/>
<comment type="subcellular location">
    <subcellularLocation>
        <location evidence="1">Cell envelope</location>
    </subcellularLocation>
</comment>
<gene>
    <name evidence="9" type="ordered locus">Daes_0989</name>
</gene>
<feature type="region of interest" description="Disordered" evidence="4">
    <location>
        <begin position="332"/>
        <end position="368"/>
    </location>
</feature>
<dbReference type="Pfam" id="PF25944">
    <property type="entry name" value="Beta-barrel_RND"/>
    <property type="match status" value="1"/>
</dbReference>
<dbReference type="GO" id="GO:0022857">
    <property type="term" value="F:transmembrane transporter activity"/>
    <property type="evidence" value="ECO:0007669"/>
    <property type="project" value="InterPro"/>
</dbReference>
<dbReference type="InterPro" id="IPR058624">
    <property type="entry name" value="MdtA-like_HH"/>
</dbReference>
<evidence type="ECO:0000256" key="3">
    <source>
        <dbReference type="SAM" id="Coils"/>
    </source>
</evidence>
<evidence type="ECO:0000256" key="4">
    <source>
        <dbReference type="SAM" id="MobiDB-lite"/>
    </source>
</evidence>
<dbReference type="PANTHER" id="PTHR30158">
    <property type="entry name" value="ACRA/E-RELATED COMPONENT OF DRUG EFFLUX TRANSPORTER"/>
    <property type="match status" value="1"/>
</dbReference>
<feature type="domain" description="Multidrug resistance protein MdtA-like barrel-sandwich hybrid" evidence="6">
    <location>
        <begin position="25"/>
        <end position="167"/>
    </location>
</feature>
<dbReference type="GO" id="GO:0030313">
    <property type="term" value="C:cell envelope"/>
    <property type="evidence" value="ECO:0007669"/>
    <property type="project" value="UniProtKB-SubCell"/>
</dbReference>